<evidence type="ECO:0000313" key="1">
    <source>
        <dbReference type="EMBL" id="BBO89591.1"/>
    </source>
</evidence>
<evidence type="ECO:0000313" key="2">
    <source>
        <dbReference type="Proteomes" id="UP000422108"/>
    </source>
</evidence>
<proteinExistence type="predicted"/>
<dbReference type="AlphaFoldDB" id="A0A5K8AAN2"/>
<sequence>MNKIVKYVGLDVHKDSITIAIADEGRDGNVRVYRVRMQLGFLTH</sequence>
<keyword evidence="2" id="KW-1185">Reference proteome</keyword>
<dbReference type="EMBL" id="AP021879">
    <property type="protein sequence ID" value="BBO89591.1"/>
    <property type="molecule type" value="Genomic_DNA"/>
</dbReference>
<gene>
    <name evidence="1" type="ORF">DSCOOX_27710</name>
</gene>
<name>A0A5K8AAN2_9BACT</name>
<accession>A0A5K8AAN2</accession>
<reference evidence="1 2" key="1">
    <citation type="submission" date="2019-11" db="EMBL/GenBank/DDBJ databases">
        <title>Comparative genomics of hydrocarbon-degrading Desulfosarcina strains.</title>
        <authorList>
            <person name="Watanabe M."/>
            <person name="Kojima H."/>
            <person name="Fukui M."/>
        </authorList>
    </citation>
    <scope>NUCLEOTIDE SEQUENCE [LARGE SCALE GENOMIC DNA]</scope>
    <source>
        <strain evidence="2">oXyS1</strain>
    </source>
</reference>
<dbReference type="RefSeq" id="WP_269434912.1">
    <property type="nucleotide sequence ID" value="NZ_AP021879.1"/>
</dbReference>
<dbReference type="Proteomes" id="UP000422108">
    <property type="component" value="Chromosome"/>
</dbReference>
<protein>
    <submittedName>
        <fullName evidence="1">Uncharacterized protein</fullName>
    </submittedName>
</protein>
<organism evidence="1 2">
    <name type="scientific">Desulfosarcina ovata subsp. ovata</name>
    <dbReference type="NCBI Taxonomy" id="2752305"/>
    <lineage>
        <taxon>Bacteria</taxon>
        <taxon>Pseudomonadati</taxon>
        <taxon>Thermodesulfobacteriota</taxon>
        <taxon>Desulfobacteria</taxon>
        <taxon>Desulfobacterales</taxon>
        <taxon>Desulfosarcinaceae</taxon>
        <taxon>Desulfosarcina</taxon>
    </lineage>
</organism>